<dbReference type="PROSITE" id="PS00720">
    <property type="entry name" value="RASGEF"/>
    <property type="match status" value="1"/>
</dbReference>
<evidence type="ECO:0000256" key="2">
    <source>
        <dbReference type="PROSITE-ProRule" id="PRU00168"/>
    </source>
</evidence>
<dbReference type="Pfam" id="PF00617">
    <property type="entry name" value="RasGEF"/>
    <property type="match status" value="1"/>
</dbReference>
<dbReference type="OrthoDB" id="546434at2759"/>
<dbReference type="Gene3D" id="1.20.870.10">
    <property type="entry name" value="Son of sevenless (SoS) protein Chain: S domain 1"/>
    <property type="match status" value="1"/>
</dbReference>
<dbReference type="InterPro" id="IPR000651">
    <property type="entry name" value="Ras-like_Gua-exchang_fac_N"/>
</dbReference>
<dbReference type="InterPro" id="IPR008937">
    <property type="entry name" value="Ras-like_GEF"/>
</dbReference>
<gene>
    <name evidence="5" type="ORF">CONCODRAFT_59089</name>
</gene>
<keyword evidence="1 2" id="KW-0344">Guanine-nucleotide releasing factor</keyword>
<dbReference type="SMART" id="SM00147">
    <property type="entry name" value="RasGEF"/>
    <property type="match status" value="1"/>
</dbReference>
<dbReference type="Proteomes" id="UP000070444">
    <property type="component" value="Unassembled WGS sequence"/>
</dbReference>
<keyword evidence="5" id="KW-0132">Cell division</keyword>
<dbReference type="CDD" id="cd00155">
    <property type="entry name" value="RasGEF"/>
    <property type="match status" value="1"/>
</dbReference>
<dbReference type="OMA" id="IAKECCE"/>
<name>A0A137P3V5_CONC2</name>
<dbReference type="InterPro" id="IPR019804">
    <property type="entry name" value="Ras_G-nucl-exch_fac_CS"/>
</dbReference>
<feature type="domain" description="N-terminal Ras-GEF" evidence="4">
    <location>
        <begin position="44"/>
        <end position="174"/>
    </location>
</feature>
<dbReference type="GO" id="GO:0005085">
    <property type="term" value="F:guanyl-nucleotide exchange factor activity"/>
    <property type="evidence" value="ECO:0007669"/>
    <property type="project" value="UniProtKB-KW"/>
</dbReference>
<dbReference type="GO" id="GO:0007265">
    <property type="term" value="P:Ras protein signal transduction"/>
    <property type="evidence" value="ECO:0007669"/>
    <property type="project" value="TreeGrafter"/>
</dbReference>
<keyword evidence="5" id="KW-0131">Cell cycle</keyword>
<organism evidence="5 6">
    <name type="scientific">Conidiobolus coronatus (strain ATCC 28846 / CBS 209.66 / NRRL 28638)</name>
    <name type="common">Delacroixia coronata</name>
    <dbReference type="NCBI Taxonomy" id="796925"/>
    <lineage>
        <taxon>Eukaryota</taxon>
        <taxon>Fungi</taxon>
        <taxon>Fungi incertae sedis</taxon>
        <taxon>Zoopagomycota</taxon>
        <taxon>Entomophthoromycotina</taxon>
        <taxon>Entomophthoromycetes</taxon>
        <taxon>Entomophthorales</taxon>
        <taxon>Ancylistaceae</taxon>
        <taxon>Conidiobolus</taxon>
    </lineage>
</organism>
<dbReference type="AlphaFoldDB" id="A0A137P3V5"/>
<dbReference type="PANTHER" id="PTHR23113">
    <property type="entry name" value="GUANINE NUCLEOTIDE EXCHANGE FACTOR"/>
    <property type="match status" value="1"/>
</dbReference>
<accession>A0A137P3V5</accession>
<evidence type="ECO:0000313" key="5">
    <source>
        <dbReference type="EMBL" id="KXN69700.1"/>
    </source>
</evidence>
<sequence>MTENFEDVQLPTSIPTIRTNSIRKLEETPWFLKPDYDPDHIVIVDNIVKGGTLNALIERLTSHDHLDTSFIMTFLLTYRTFTNTVEFLDLLFRRYSLTCPIGLQPDDQELWREKKLKPVRLRVFSVLKTWLESFYLEEEDSRGLENLRHFASTTMSESNTASAGVLMKLVRKRKESSDGQFRKMVRSLREAPTPILPKNLSKFKLLDLDPLEIARQLTIVDSRLYNDLKPVEFLNKAWSRKDNISSPNVTRLIERFNQVNYWVAESILTQHDAKKRCTVIRRFISVAEACAHLNNFSGVMAILAGFNMAPVFRLKRTWDLIAGKPLIILETLKKTMDSSKNFAEYRELLHSVNPPCVPFLGVYLTDLTFNEDGNPNYMPKLPHLINFGKQAKTAEIIREIQGYQNSHYNLDAVAEIQDYLTDQISKAKNLAQLYELSLQMEPKEREDEKIARLLHESGFL</sequence>
<dbReference type="PANTHER" id="PTHR23113:SF368">
    <property type="entry name" value="CELL DIVISION CONTROL PROTEIN 25"/>
    <property type="match status" value="1"/>
</dbReference>
<dbReference type="STRING" id="796925.A0A137P3V5"/>
<dbReference type="SMART" id="SM00229">
    <property type="entry name" value="RasGEFN"/>
    <property type="match status" value="1"/>
</dbReference>
<dbReference type="InterPro" id="IPR036964">
    <property type="entry name" value="RASGEF_cat_dom_sf"/>
</dbReference>
<dbReference type="Pfam" id="PF00618">
    <property type="entry name" value="RasGEF_N"/>
    <property type="match status" value="1"/>
</dbReference>
<dbReference type="GO" id="GO:0005886">
    <property type="term" value="C:plasma membrane"/>
    <property type="evidence" value="ECO:0007669"/>
    <property type="project" value="TreeGrafter"/>
</dbReference>
<dbReference type="SUPFAM" id="SSF48366">
    <property type="entry name" value="Ras GEF"/>
    <property type="match status" value="1"/>
</dbReference>
<evidence type="ECO:0000259" key="4">
    <source>
        <dbReference type="PROSITE" id="PS50212"/>
    </source>
</evidence>
<dbReference type="Gene3D" id="1.10.840.10">
    <property type="entry name" value="Ras guanine-nucleotide exchange factors catalytic domain"/>
    <property type="match status" value="1"/>
</dbReference>
<keyword evidence="6" id="KW-1185">Reference proteome</keyword>
<dbReference type="PROSITE" id="PS50009">
    <property type="entry name" value="RASGEF_CAT"/>
    <property type="match status" value="1"/>
</dbReference>
<reference evidence="5 6" key="1">
    <citation type="journal article" date="2015" name="Genome Biol. Evol.">
        <title>Phylogenomic analyses indicate that early fungi evolved digesting cell walls of algal ancestors of land plants.</title>
        <authorList>
            <person name="Chang Y."/>
            <person name="Wang S."/>
            <person name="Sekimoto S."/>
            <person name="Aerts A.L."/>
            <person name="Choi C."/>
            <person name="Clum A."/>
            <person name="LaButti K.M."/>
            <person name="Lindquist E.A."/>
            <person name="Yee Ngan C."/>
            <person name="Ohm R.A."/>
            <person name="Salamov A.A."/>
            <person name="Grigoriev I.V."/>
            <person name="Spatafora J.W."/>
            <person name="Berbee M.L."/>
        </authorList>
    </citation>
    <scope>NUCLEOTIDE SEQUENCE [LARGE SCALE GENOMIC DNA]</scope>
    <source>
        <strain evidence="5 6">NRRL 28638</strain>
    </source>
</reference>
<proteinExistence type="predicted"/>
<dbReference type="GO" id="GO:0051301">
    <property type="term" value="P:cell division"/>
    <property type="evidence" value="ECO:0007669"/>
    <property type="project" value="UniProtKB-KW"/>
</dbReference>
<protein>
    <submittedName>
        <fullName evidence="5">Cell division control protein</fullName>
    </submittedName>
</protein>
<evidence type="ECO:0000259" key="3">
    <source>
        <dbReference type="PROSITE" id="PS50009"/>
    </source>
</evidence>
<dbReference type="InterPro" id="IPR023578">
    <property type="entry name" value="Ras_GEF_dom_sf"/>
</dbReference>
<dbReference type="EMBL" id="KQ964526">
    <property type="protein sequence ID" value="KXN69700.1"/>
    <property type="molecule type" value="Genomic_DNA"/>
</dbReference>
<dbReference type="PROSITE" id="PS50212">
    <property type="entry name" value="RASGEF_NTER"/>
    <property type="match status" value="1"/>
</dbReference>
<evidence type="ECO:0000313" key="6">
    <source>
        <dbReference type="Proteomes" id="UP000070444"/>
    </source>
</evidence>
<evidence type="ECO:0000256" key="1">
    <source>
        <dbReference type="ARBA" id="ARBA00022658"/>
    </source>
</evidence>
<feature type="domain" description="Ras-GEF" evidence="3">
    <location>
        <begin position="209"/>
        <end position="443"/>
    </location>
</feature>
<dbReference type="CDD" id="cd06224">
    <property type="entry name" value="REM"/>
    <property type="match status" value="1"/>
</dbReference>
<dbReference type="InterPro" id="IPR001895">
    <property type="entry name" value="RASGEF_cat_dom"/>
</dbReference>